<comment type="caution">
    <text evidence="6">The sequence shown here is derived from an EMBL/GenBank/DDBJ whole genome shotgun (WGS) entry which is preliminary data.</text>
</comment>
<dbReference type="Pfam" id="PF01888">
    <property type="entry name" value="CbiD"/>
    <property type="match status" value="1"/>
</dbReference>
<comment type="similarity">
    <text evidence="5">Belongs to the CbiD family.</text>
</comment>
<gene>
    <name evidence="5 6" type="primary">cbiD</name>
    <name evidence="6" type="ORF">H9809_08595</name>
</gene>
<dbReference type="SUPFAM" id="SSF111342">
    <property type="entry name" value="CbiD-like"/>
    <property type="match status" value="1"/>
</dbReference>
<dbReference type="PANTHER" id="PTHR35863:SF1">
    <property type="entry name" value="COBALT-PRECORRIN-5B C(1)-METHYLTRANSFERASE"/>
    <property type="match status" value="1"/>
</dbReference>
<dbReference type="Gene3D" id="3.30.2110.10">
    <property type="entry name" value="CbiD-like"/>
    <property type="match status" value="1"/>
</dbReference>
<accession>A0A9D2FSN2</accession>
<reference evidence="6" key="1">
    <citation type="journal article" date="2021" name="PeerJ">
        <title>Extensive microbial diversity within the chicken gut microbiome revealed by metagenomics and culture.</title>
        <authorList>
            <person name="Gilroy R."/>
            <person name="Ravi A."/>
            <person name="Getino M."/>
            <person name="Pursley I."/>
            <person name="Horton D.L."/>
            <person name="Alikhan N.F."/>
            <person name="Baker D."/>
            <person name="Gharbi K."/>
            <person name="Hall N."/>
            <person name="Watson M."/>
            <person name="Adriaenssens E.M."/>
            <person name="Foster-Nyarko E."/>
            <person name="Jarju S."/>
            <person name="Secka A."/>
            <person name="Antonio M."/>
            <person name="Oren A."/>
            <person name="Chaudhuri R.R."/>
            <person name="La Ragione R."/>
            <person name="Hildebrand F."/>
            <person name="Pallen M.J."/>
        </authorList>
    </citation>
    <scope>NUCLEOTIDE SEQUENCE</scope>
    <source>
        <strain evidence="6">1068</strain>
    </source>
</reference>
<comment type="function">
    <text evidence="5">Catalyzes the methylation of C-1 in cobalt-precorrin-5B to form cobalt-precorrin-6A.</text>
</comment>
<keyword evidence="4 5" id="KW-0949">S-adenosyl-L-methionine</keyword>
<keyword evidence="3 5" id="KW-0808">Transferase</keyword>
<dbReference type="NCBIfam" id="TIGR00312">
    <property type="entry name" value="cbiD"/>
    <property type="match status" value="1"/>
</dbReference>
<dbReference type="EMBL" id="DXBG01000198">
    <property type="protein sequence ID" value="HIZ65937.1"/>
    <property type="molecule type" value="Genomic_DNA"/>
</dbReference>
<evidence type="ECO:0000256" key="3">
    <source>
        <dbReference type="ARBA" id="ARBA00022679"/>
    </source>
</evidence>
<dbReference type="Proteomes" id="UP000824056">
    <property type="component" value="Unassembled WGS sequence"/>
</dbReference>
<comment type="pathway">
    <text evidence="5">Cofactor biosynthesis; adenosylcobalamin biosynthesis; cob(II)yrinate a,c-diamide from sirohydrochlorin (anaerobic route): step 6/10.</text>
</comment>
<evidence type="ECO:0000256" key="1">
    <source>
        <dbReference type="ARBA" id="ARBA00022573"/>
    </source>
</evidence>
<dbReference type="AlphaFoldDB" id="A0A9D2FSN2"/>
<dbReference type="GO" id="GO:0008168">
    <property type="term" value="F:methyltransferase activity"/>
    <property type="evidence" value="ECO:0007669"/>
    <property type="project" value="UniProtKB-UniRule"/>
</dbReference>
<evidence type="ECO:0000313" key="6">
    <source>
        <dbReference type="EMBL" id="HIZ65937.1"/>
    </source>
</evidence>
<dbReference type="GO" id="GO:0032259">
    <property type="term" value="P:methylation"/>
    <property type="evidence" value="ECO:0007669"/>
    <property type="project" value="UniProtKB-KW"/>
</dbReference>
<evidence type="ECO:0000313" key="7">
    <source>
        <dbReference type="Proteomes" id="UP000824056"/>
    </source>
</evidence>
<dbReference type="PANTHER" id="PTHR35863">
    <property type="entry name" value="COBALT-PRECORRIN-5B C(1)-METHYLTRANSFERASE"/>
    <property type="match status" value="1"/>
</dbReference>
<evidence type="ECO:0000256" key="5">
    <source>
        <dbReference type="HAMAP-Rule" id="MF_00787"/>
    </source>
</evidence>
<dbReference type="EC" id="2.1.1.195" evidence="5"/>
<dbReference type="HAMAP" id="MF_00787">
    <property type="entry name" value="CbiD"/>
    <property type="match status" value="1"/>
</dbReference>
<sequence>MGQKTGLEGYYSIKNNKKMRFGYTTGSCAAAAAQGAVSMLLEGASPKQVQLQTPKGVLLSLELLHAERGKDWASCAVKKDGGDDPDVTSGLEIFVKAQKQKEPGIQIDGGIGVGRVTRKGLEQPVGAAAINKVPRQMIKKEAEKICRRTGYEGGLLLVVSVPKGAETGGRTFNPRLGIEGGISILGTSGIVEPMSESALIKSIEVEMRQKVENGAEYLLVTPGNYGAAYLKDHMDLPFQENMKCSNYVGETLDMAVDMGVKGILFVAHIGKFVKVAGGIMNTHSRCADARAELLAANALRAGVSLEGARKILDTITTDEALAVIEKEGLLAPVMKELTERILYYLNHRSYNRLLLGALLFSNTYGYLGETQNVGELSRLLRKQYGTEK</sequence>
<name>A0A9D2FSN2_9FIRM</name>
<comment type="catalytic activity">
    <reaction evidence="5">
        <text>Co-precorrin-5B + S-adenosyl-L-methionine = Co-precorrin-6A + S-adenosyl-L-homocysteine</text>
        <dbReference type="Rhea" id="RHEA:26285"/>
        <dbReference type="ChEBI" id="CHEBI:57856"/>
        <dbReference type="ChEBI" id="CHEBI:59789"/>
        <dbReference type="ChEBI" id="CHEBI:60063"/>
        <dbReference type="ChEBI" id="CHEBI:60064"/>
        <dbReference type="EC" id="2.1.1.195"/>
    </reaction>
</comment>
<keyword evidence="1 5" id="KW-0169">Cobalamin biosynthesis</keyword>
<dbReference type="InterPro" id="IPR036074">
    <property type="entry name" value="CbiD_sf"/>
</dbReference>
<dbReference type="InterPro" id="IPR002748">
    <property type="entry name" value="CbiD"/>
</dbReference>
<organism evidence="6 7">
    <name type="scientific">Candidatus Blautia pullicola</name>
    <dbReference type="NCBI Taxonomy" id="2838498"/>
    <lineage>
        <taxon>Bacteria</taxon>
        <taxon>Bacillati</taxon>
        <taxon>Bacillota</taxon>
        <taxon>Clostridia</taxon>
        <taxon>Lachnospirales</taxon>
        <taxon>Lachnospiraceae</taxon>
        <taxon>Blautia</taxon>
    </lineage>
</organism>
<evidence type="ECO:0000256" key="2">
    <source>
        <dbReference type="ARBA" id="ARBA00022603"/>
    </source>
</evidence>
<dbReference type="GO" id="GO:0019251">
    <property type="term" value="P:anaerobic cobalamin biosynthetic process"/>
    <property type="evidence" value="ECO:0007669"/>
    <property type="project" value="UniProtKB-UniRule"/>
</dbReference>
<protein>
    <recommendedName>
        <fullName evidence="5">Cobalt-precorrin-5B C(1)-methyltransferase</fullName>
        <ecNumber evidence="5">2.1.1.195</ecNumber>
    </recommendedName>
    <alternativeName>
        <fullName evidence="5">Cobalt-precorrin-6A synthase</fullName>
    </alternativeName>
</protein>
<reference evidence="6" key="2">
    <citation type="submission" date="2021-04" db="EMBL/GenBank/DDBJ databases">
        <authorList>
            <person name="Gilroy R."/>
        </authorList>
    </citation>
    <scope>NUCLEOTIDE SEQUENCE</scope>
    <source>
        <strain evidence="6">1068</strain>
    </source>
</reference>
<proteinExistence type="inferred from homology"/>
<evidence type="ECO:0000256" key="4">
    <source>
        <dbReference type="ARBA" id="ARBA00022691"/>
    </source>
</evidence>
<dbReference type="PIRSF" id="PIRSF026782">
    <property type="entry name" value="CbiD"/>
    <property type="match status" value="1"/>
</dbReference>
<keyword evidence="2 5" id="KW-0489">Methyltransferase</keyword>